<dbReference type="GO" id="GO:0003841">
    <property type="term" value="F:1-acylglycerol-3-phosphate O-acyltransferase activity"/>
    <property type="evidence" value="ECO:0007669"/>
    <property type="project" value="TreeGrafter"/>
</dbReference>
<dbReference type="InParanoid" id="A0A1B1YS55"/>
<dbReference type="PROSITE" id="PS51257">
    <property type="entry name" value="PROKAR_LIPOPROTEIN"/>
    <property type="match status" value="1"/>
</dbReference>
<dbReference type="Pfam" id="PF01553">
    <property type="entry name" value="Acyltransferase"/>
    <property type="match status" value="1"/>
</dbReference>
<reference evidence="7" key="1">
    <citation type="submission" date="2016-03" db="EMBL/GenBank/DDBJ databases">
        <title>Complete genome sequence of Solimmundus cernigliae, representing a novel lineage of polycyclic aromatic hydrocarbon degraders within the Gammaproteobacteria.</title>
        <authorList>
            <person name="Singleton D.R."/>
            <person name="Dickey A.N."/>
            <person name="Scholl E.H."/>
            <person name="Wright F.A."/>
            <person name="Aitken M.D."/>
        </authorList>
    </citation>
    <scope>NUCLEOTIDE SEQUENCE [LARGE SCALE GENOMIC DNA]</scope>
    <source>
        <strain evidence="7">TR3.2</strain>
    </source>
</reference>
<organism evidence="6 7">
    <name type="scientific">Immundisolibacter cernigliae</name>
    <dbReference type="NCBI Taxonomy" id="1810504"/>
    <lineage>
        <taxon>Bacteria</taxon>
        <taxon>Pseudomonadati</taxon>
        <taxon>Pseudomonadota</taxon>
        <taxon>Gammaproteobacteria</taxon>
        <taxon>Immundisolibacterales</taxon>
        <taxon>Immundisolibacteraceae</taxon>
        <taxon>Immundisolibacter</taxon>
    </lineage>
</organism>
<sequence length="284" mass="30684">MSGWRQRLDYASRVASTGLCFATFGVACVVVSVVWFPLLRLSSPDQATTRRRVRHCTHVFYRFILGMARRLGMLSFEVHGVERLAAPGQLVVANHPSLIDVLFIGAQMPQVGCIVKESLQRNPFLGAPIRWAGYIPNSTPEHLIENCLAALRGGDSLLVFPEGTRSVPGQPLNMKRGPAHIALAAGCDLLPVTIVCHPSALTKSDVWYRVPARRPHWRISVGEPIRLADLVLPGEPKSRAARRVTAHLAAYFSARLGLPAHSPVAAAATPASDKASTPVDSAAA</sequence>
<keyword evidence="4" id="KW-0472">Membrane</keyword>
<evidence type="ECO:0000313" key="6">
    <source>
        <dbReference type="EMBL" id="ANX03626.1"/>
    </source>
</evidence>
<evidence type="ECO:0000256" key="1">
    <source>
        <dbReference type="ARBA" id="ARBA00005189"/>
    </source>
</evidence>
<evidence type="ECO:0000259" key="5">
    <source>
        <dbReference type="SMART" id="SM00563"/>
    </source>
</evidence>
<evidence type="ECO:0000256" key="2">
    <source>
        <dbReference type="ARBA" id="ARBA00022679"/>
    </source>
</evidence>
<dbReference type="RefSeq" id="WP_068803160.1">
    <property type="nucleotide sequence ID" value="NZ_CP014671.1"/>
</dbReference>
<dbReference type="GO" id="GO:0006654">
    <property type="term" value="P:phosphatidic acid biosynthetic process"/>
    <property type="evidence" value="ECO:0007669"/>
    <property type="project" value="TreeGrafter"/>
</dbReference>
<comment type="pathway">
    <text evidence="1">Lipid metabolism.</text>
</comment>
<dbReference type="SUPFAM" id="SSF69593">
    <property type="entry name" value="Glycerol-3-phosphate (1)-acyltransferase"/>
    <property type="match status" value="1"/>
</dbReference>
<evidence type="ECO:0000256" key="3">
    <source>
        <dbReference type="ARBA" id="ARBA00023315"/>
    </source>
</evidence>
<gene>
    <name evidence="6" type="ORF">PG2T_05060</name>
</gene>
<accession>A0A1B1YS55</accession>
<dbReference type="EMBL" id="CP014671">
    <property type="protein sequence ID" value="ANX03626.1"/>
    <property type="molecule type" value="Genomic_DNA"/>
</dbReference>
<feature type="domain" description="Phospholipid/glycerol acyltransferase" evidence="5">
    <location>
        <begin position="89"/>
        <end position="197"/>
    </location>
</feature>
<dbReference type="PANTHER" id="PTHR10434:SF66">
    <property type="entry name" value="PHOSPHOLIPID_GLYCEROL ACYLTRANSFERASE DOMAIN-CONTAINING PROTEIN"/>
    <property type="match status" value="1"/>
</dbReference>
<dbReference type="KEGG" id="gbi:PG2T_05060"/>
<keyword evidence="4" id="KW-0812">Transmembrane</keyword>
<dbReference type="STRING" id="1810504.PG2T_05060"/>
<dbReference type="PANTHER" id="PTHR10434">
    <property type="entry name" value="1-ACYL-SN-GLYCEROL-3-PHOSPHATE ACYLTRANSFERASE"/>
    <property type="match status" value="1"/>
</dbReference>
<dbReference type="AlphaFoldDB" id="A0A1B1YS55"/>
<dbReference type="CDD" id="cd07989">
    <property type="entry name" value="LPLAT_AGPAT-like"/>
    <property type="match status" value="1"/>
</dbReference>
<keyword evidence="4" id="KW-1133">Transmembrane helix</keyword>
<proteinExistence type="predicted"/>
<protein>
    <recommendedName>
        <fullName evidence="5">Phospholipid/glycerol acyltransferase domain-containing protein</fullName>
    </recommendedName>
</protein>
<feature type="transmembrane region" description="Helical" evidence="4">
    <location>
        <begin position="12"/>
        <end position="36"/>
    </location>
</feature>
<evidence type="ECO:0000256" key="4">
    <source>
        <dbReference type="SAM" id="Phobius"/>
    </source>
</evidence>
<dbReference type="OrthoDB" id="9812274at2"/>
<keyword evidence="2" id="KW-0808">Transferase</keyword>
<evidence type="ECO:0000313" key="7">
    <source>
        <dbReference type="Proteomes" id="UP000092952"/>
    </source>
</evidence>
<keyword evidence="7" id="KW-1185">Reference proteome</keyword>
<dbReference type="SMART" id="SM00563">
    <property type="entry name" value="PlsC"/>
    <property type="match status" value="1"/>
</dbReference>
<keyword evidence="3" id="KW-0012">Acyltransferase</keyword>
<name>A0A1B1YS55_9GAMM</name>
<dbReference type="Proteomes" id="UP000092952">
    <property type="component" value="Chromosome"/>
</dbReference>
<dbReference type="InterPro" id="IPR002123">
    <property type="entry name" value="Plipid/glycerol_acylTrfase"/>
</dbReference>